<keyword evidence="1" id="KW-1133">Transmembrane helix</keyword>
<feature type="transmembrane region" description="Helical" evidence="1">
    <location>
        <begin position="90"/>
        <end position="108"/>
    </location>
</feature>
<proteinExistence type="predicted"/>
<dbReference type="EMBL" id="PCVC01000003">
    <property type="protein sequence ID" value="PIQ67185.1"/>
    <property type="molecule type" value="Genomic_DNA"/>
</dbReference>
<comment type="caution">
    <text evidence="2">The sequence shown here is derived from an EMBL/GenBank/DDBJ whole genome shotgun (WGS) entry which is preliminary data.</text>
</comment>
<evidence type="ECO:0000313" key="3">
    <source>
        <dbReference type="Proteomes" id="UP000229834"/>
    </source>
</evidence>
<dbReference type="Proteomes" id="UP000229834">
    <property type="component" value="Unassembled WGS sequence"/>
</dbReference>
<protein>
    <submittedName>
        <fullName evidence="2">Uncharacterized protein</fullName>
    </submittedName>
</protein>
<gene>
    <name evidence="2" type="ORF">COV95_00090</name>
</gene>
<evidence type="ECO:0000256" key="1">
    <source>
        <dbReference type="SAM" id="Phobius"/>
    </source>
</evidence>
<evidence type="ECO:0000313" key="2">
    <source>
        <dbReference type="EMBL" id="PIQ67185.1"/>
    </source>
</evidence>
<keyword evidence="1" id="KW-0812">Transmembrane</keyword>
<accession>A0A2H0K7G2</accession>
<organism evidence="2 3">
    <name type="scientific">Candidatus Zambryskibacteria bacterium CG11_big_fil_rev_8_21_14_0_20_40_24</name>
    <dbReference type="NCBI Taxonomy" id="1975116"/>
    <lineage>
        <taxon>Bacteria</taxon>
        <taxon>Candidatus Zambryskiibacteriota</taxon>
    </lineage>
</organism>
<sequence>MQKKSMMMPMLVLLTLVIVSLGFTWTGIRMHQRVNSGEDRLHALQDSYFTLSKAERDGAPTGSELNKQLVQIQQYPSSLLQLKLVGVGKILTGIFGILLGILMVLFMMPKRLAEFMKGGQN</sequence>
<keyword evidence="1" id="KW-0472">Membrane</keyword>
<name>A0A2H0K7G2_9BACT</name>
<dbReference type="AlphaFoldDB" id="A0A2H0K7G2"/>
<reference evidence="2 3" key="1">
    <citation type="submission" date="2017-09" db="EMBL/GenBank/DDBJ databases">
        <title>Depth-based differentiation of microbial function through sediment-hosted aquifers and enrichment of novel symbionts in the deep terrestrial subsurface.</title>
        <authorList>
            <person name="Probst A.J."/>
            <person name="Ladd B."/>
            <person name="Jarett J.K."/>
            <person name="Geller-Mcgrath D.E."/>
            <person name="Sieber C.M."/>
            <person name="Emerson J.B."/>
            <person name="Anantharaman K."/>
            <person name="Thomas B.C."/>
            <person name="Malmstrom R."/>
            <person name="Stieglmeier M."/>
            <person name="Klingl A."/>
            <person name="Woyke T."/>
            <person name="Ryan C.M."/>
            <person name="Banfield J.F."/>
        </authorList>
    </citation>
    <scope>NUCLEOTIDE SEQUENCE [LARGE SCALE GENOMIC DNA]</scope>
    <source>
        <strain evidence="2">CG11_big_fil_rev_8_21_14_0_20_40_24</strain>
    </source>
</reference>